<organism evidence="1 2">
    <name type="scientific">Panagrolaimus sp. ES5</name>
    <dbReference type="NCBI Taxonomy" id="591445"/>
    <lineage>
        <taxon>Eukaryota</taxon>
        <taxon>Metazoa</taxon>
        <taxon>Ecdysozoa</taxon>
        <taxon>Nematoda</taxon>
        <taxon>Chromadorea</taxon>
        <taxon>Rhabditida</taxon>
        <taxon>Tylenchina</taxon>
        <taxon>Panagrolaimomorpha</taxon>
        <taxon>Panagrolaimoidea</taxon>
        <taxon>Panagrolaimidae</taxon>
        <taxon>Panagrolaimus</taxon>
    </lineage>
</organism>
<evidence type="ECO:0000313" key="2">
    <source>
        <dbReference type="WBParaSite" id="ES5_v2.g27148.t1"/>
    </source>
</evidence>
<sequence>MYEKEKLHLGRKFTKAQENSSCYRKALEQEDDQCRREILAKNLDQWETYKAQIRSSKQILDTMFAEKIEKFEKGANFYDIHGQYDYPQFHASGTPFHDLILPAKEKSAGMPPSFSHSNYITPQHHHQHPHFVTPTFQHQQLPHFVTSTYQHHHHQQPQLLQQHPQSFQQGFRYPPSVQHSNVYPPENNMDQNKDGTASTTSAATTPKIPFRAHYHYCGGRYPIGVIPPYYVKQIQDDKNTWTPPPEVQEHVFKFPPNYDLLGGL</sequence>
<accession>A0AC34GBX8</accession>
<proteinExistence type="predicted"/>
<protein>
    <submittedName>
        <fullName evidence="2">Uncharacterized protein</fullName>
    </submittedName>
</protein>
<name>A0AC34GBX8_9BILA</name>
<reference evidence="2" key="1">
    <citation type="submission" date="2022-11" db="UniProtKB">
        <authorList>
            <consortium name="WormBaseParasite"/>
        </authorList>
    </citation>
    <scope>IDENTIFICATION</scope>
</reference>
<dbReference type="WBParaSite" id="ES5_v2.g27148.t1">
    <property type="protein sequence ID" value="ES5_v2.g27148.t1"/>
    <property type="gene ID" value="ES5_v2.g27148"/>
</dbReference>
<evidence type="ECO:0000313" key="1">
    <source>
        <dbReference type="Proteomes" id="UP000887579"/>
    </source>
</evidence>
<dbReference type="Proteomes" id="UP000887579">
    <property type="component" value="Unplaced"/>
</dbReference>